<dbReference type="EMBL" id="UINC01065180">
    <property type="protein sequence ID" value="SVB94568.1"/>
    <property type="molecule type" value="Genomic_DNA"/>
</dbReference>
<sequence>MKEKTLDDFLPNKKSEYTKKFENFDLQKKINKEEIINCIKTVEDPEIPVNLYDLGLIYNIEIDDNNNINIDMTLTNPNCPVAGSMPESVGKAIESIENINSINIKLVWKPKWTKDLMSEDAKLALDIY</sequence>
<dbReference type="Gene3D" id="3.30.300.130">
    <property type="entry name" value="Fe-S cluster assembly (FSCA)"/>
    <property type="match status" value="1"/>
</dbReference>
<dbReference type="AlphaFoldDB" id="A0A382I4U7"/>
<reference evidence="2" key="1">
    <citation type="submission" date="2018-05" db="EMBL/GenBank/DDBJ databases">
        <authorList>
            <person name="Lanie J.A."/>
            <person name="Ng W.-L."/>
            <person name="Kazmierczak K.M."/>
            <person name="Andrzejewski T.M."/>
            <person name="Davidsen T.M."/>
            <person name="Wayne K.J."/>
            <person name="Tettelin H."/>
            <person name="Glass J.I."/>
            <person name="Rusch D."/>
            <person name="Podicherti R."/>
            <person name="Tsui H.-C.T."/>
            <person name="Winkler M.E."/>
        </authorList>
    </citation>
    <scope>NUCLEOTIDE SEQUENCE</scope>
</reference>
<dbReference type="InterPro" id="IPR052339">
    <property type="entry name" value="Fe-S_Maturation_MIP18"/>
</dbReference>
<dbReference type="PANTHER" id="PTHR42831:SF1">
    <property type="entry name" value="FE-S PROTEIN MATURATION AUXILIARY FACTOR YITW"/>
    <property type="match status" value="1"/>
</dbReference>
<proteinExistence type="predicted"/>
<gene>
    <name evidence="2" type="ORF">METZ01_LOCUS247422</name>
</gene>
<feature type="domain" description="MIP18 family-like" evidence="1">
    <location>
        <begin position="32"/>
        <end position="104"/>
    </location>
</feature>
<name>A0A382I4U7_9ZZZZ</name>
<organism evidence="2">
    <name type="scientific">marine metagenome</name>
    <dbReference type="NCBI Taxonomy" id="408172"/>
    <lineage>
        <taxon>unclassified sequences</taxon>
        <taxon>metagenomes</taxon>
        <taxon>ecological metagenomes</taxon>
    </lineage>
</organism>
<evidence type="ECO:0000259" key="1">
    <source>
        <dbReference type="Pfam" id="PF01883"/>
    </source>
</evidence>
<dbReference type="Pfam" id="PF01883">
    <property type="entry name" value="FeS_assembly_P"/>
    <property type="match status" value="1"/>
</dbReference>
<dbReference type="InterPro" id="IPR034904">
    <property type="entry name" value="FSCA_dom_sf"/>
</dbReference>
<dbReference type="PANTHER" id="PTHR42831">
    <property type="entry name" value="FE-S PROTEIN MATURATION AUXILIARY FACTOR YITW"/>
    <property type="match status" value="1"/>
</dbReference>
<protein>
    <recommendedName>
        <fullName evidence="1">MIP18 family-like domain-containing protein</fullName>
    </recommendedName>
</protein>
<dbReference type="SUPFAM" id="SSF117916">
    <property type="entry name" value="Fe-S cluster assembly (FSCA) domain-like"/>
    <property type="match status" value="1"/>
</dbReference>
<evidence type="ECO:0000313" key="2">
    <source>
        <dbReference type="EMBL" id="SVB94568.1"/>
    </source>
</evidence>
<accession>A0A382I4U7</accession>
<dbReference type="InterPro" id="IPR002744">
    <property type="entry name" value="MIP18-like"/>
</dbReference>